<keyword evidence="1" id="KW-0812">Transmembrane</keyword>
<dbReference type="EMBL" id="BMXG01000007">
    <property type="protein sequence ID" value="GHB99345.1"/>
    <property type="molecule type" value="Genomic_DNA"/>
</dbReference>
<reference evidence="2" key="1">
    <citation type="journal article" date="2014" name="Int. J. Syst. Evol. Microbiol.">
        <title>Complete genome sequence of Corynebacterium casei LMG S-19264T (=DSM 44701T), isolated from a smear-ripened cheese.</title>
        <authorList>
            <consortium name="US DOE Joint Genome Institute (JGI-PGF)"/>
            <person name="Walter F."/>
            <person name="Albersmeier A."/>
            <person name="Kalinowski J."/>
            <person name="Ruckert C."/>
        </authorList>
    </citation>
    <scope>NUCLEOTIDE SEQUENCE</scope>
    <source>
        <strain evidence="2">KCTC 12870</strain>
    </source>
</reference>
<dbReference type="GO" id="GO:0046872">
    <property type="term" value="F:metal ion binding"/>
    <property type="evidence" value="ECO:0007669"/>
    <property type="project" value="InterPro"/>
</dbReference>
<keyword evidence="1" id="KW-1133">Transmembrane helix</keyword>
<dbReference type="SUPFAM" id="SSF55008">
    <property type="entry name" value="HMA, heavy metal-associated domain"/>
    <property type="match status" value="1"/>
</dbReference>
<proteinExistence type="predicted"/>
<name>A0A8J3DF81_9BACT</name>
<dbReference type="InterPro" id="IPR036163">
    <property type="entry name" value="HMA_dom_sf"/>
</dbReference>
<evidence type="ECO:0008006" key="4">
    <source>
        <dbReference type="Google" id="ProtNLM"/>
    </source>
</evidence>
<reference evidence="2" key="2">
    <citation type="submission" date="2020-09" db="EMBL/GenBank/DDBJ databases">
        <authorList>
            <person name="Sun Q."/>
            <person name="Kim S."/>
        </authorList>
    </citation>
    <scope>NUCLEOTIDE SEQUENCE</scope>
    <source>
        <strain evidence="2">KCTC 12870</strain>
    </source>
</reference>
<gene>
    <name evidence="2" type="ORF">GCM10007047_14470</name>
</gene>
<keyword evidence="3" id="KW-1185">Reference proteome</keyword>
<keyword evidence="1" id="KW-0472">Membrane</keyword>
<evidence type="ECO:0000313" key="2">
    <source>
        <dbReference type="EMBL" id="GHB99345.1"/>
    </source>
</evidence>
<feature type="transmembrane region" description="Helical" evidence="1">
    <location>
        <begin position="135"/>
        <end position="154"/>
    </location>
</feature>
<dbReference type="Proteomes" id="UP000642829">
    <property type="component" value="Unassembled WGS sequence"/>
</dbReference>
<evidence type="ECO:0000256" key="1">
    <source>
        <dbReference type="SAM" id="Phobius"/>
    </source>
</evidence>
<comment type="caution">
    <text evidence="2">The sequence shown here is derived from an EMBL/GenBank/DDBJ whole genome shotgun (WGS) entry which is preliminary data.</text>
</comment>
<feature type="transmembrane region" description="Helical" evidence="1">
    <location>
        <begin position="160"/>
        <end position="186"/>
    </location>
</feature>
<sequence length="197" mass="21961">MGCESVYQLIRDQGFDEYYARKSGVTDPILEAPFTELNWQWLHELVIQAETMPSENASAEFSVSGLSCNGCSWLAQQVITRQSGILDSKIHGAPSHIELTWLRGTDLVKLAMELQRFGFLLHPLDAPPRPARTPLIFGAVFVGSALLFQLPRFLGATDGFAFARIFDLMSTLLGGLAVLMASHFIVRWQAYQQQLKS</sequence>
<evidence type="ECO:0000313" key="3">
    <source>
        <dbReference type="Proteomes" id="UP000642829"/>
    </source>
</evidence>
<protein>
    <recommendedName>
        <fullName evidence="4">HMA domain-containing protein</fullName>
    </recommendedName>
</protein>
<dbReference type="AlphaFoldDB" id="A0A8J3DF81"/>
<accession>A0A8J3DF81</accession>
<organism evidence="2 3">
    <name type="scientific">Cerasicoccus arenae</name>
    <dbReference type="NCBI Taxonomy" id="424488"/>
    <lineage>
        <taxon>Bacteria</taxon>
        <taxon>Pseudomonadati</taxon>
        <taxon>Verrucomicrobiota</taxon>
        <taxon>Opitutia</taxon>
        <taxon>Puniceicoccales</taxon>
        <taxon>Cerasicoccaceae</taxon>
        <taxon>Cerasicoccus</taxon>
    </lineage>
</organism>